<feature type="domain" description="Rhodanese" evidence="4">
    <location>
        <begin position="280"/>
        <end position="403"/>
    </location>
</feature>
<keyword evidence="2" id="KW-0677">Repeat</keyword>
<accession>W7TBX7</accession>
<dbReference type="PROSITE" id="PS50206">
    <property type="entry name" value="RHODANESE_3"/>
    <property type="match status" value="2"/>
</dbReference>
<dbReference type="InterPro" id="IPR045078">
    <property type="entry name" value="TST/MPST-like"/>
</dbReference>
<evidence type="ECO:0000313" key="5">
    <source>
        <dbReference type="EMBL" id="EWM23777.1"/>
    </source>
</evidence>
<name>W7TBX7_9STRA</name>
<dbReference type="InterPro" id="IPR036873">
    <property type="entry name" value="Rhodanese-like_dom_sf"/>
</dbReference>
<dbReference type="OrthoDB" id="270167at2759"/>
<organism evidence="5 6">
    <name type="scientific">Nannochloropsis gaditana</name>
    <dbReference type="NCBI Taxonomy" id="72520"/>
    <lineage>
        <taxon>Eukaryota</taxon>
        <taxon>Sar</taxon>
        <taxon>Stramenopiles</taxon>
        <taxon>Ochrophyta</taxon>
        <taxon>Eustigmatophyceae</taxon>
        <taxon>Eustigmatales</taxon>
        <taxon>Monodopsidaceae</taxon>
        <taxon>Nannochloropsis</taxon>
    </lineage>
</organism>
<keyword evidence="5" id="KW-0670">Pyruvate</keyword>
<dbReference type="Proteomes" id="UP000019335">
    <property type="component" value="Chromosome 15"/>
</dbReference>
<dbReference type="Pfam" id="PF00581">
    <property type="entry name" value="Rhodanese"/>
    <property type="match status" value="2"/>
</dbReference>
<protein>
    <submittedName>
        <fullName evidence="5">3mercaptopyruvate sulfurtransferase</fullName>
    </submittedName>
</protein>
<dbReference type="Gene3D" id="3.40.250.10">
    <property type="entry name" value="Rhodanese-like domain"/>
    <property type="match status" value="2"/>
</dbReference>
<dbReference type="SMART" id="SM00450">
    <property type="entry name" value="RHOD"/>
    <property type="match status" value="2"/>
</dbReference>
<keyword evidence="1 5" id="KW-0808">Transferase</keyword>
<feature type="domain" description="Rhodanese" evidence="4">
    <location>
        <begin position="109"/>
        <end position="225"/>
    </location>
</feature>
<dbReference type="InterPro" id="IPR001763">
    <property type="entry name" value="Rhodanese-like_dom"/>
</dbReference>
<evidence type="ECO:0000256" key="1">
    <source>
        <dbReference type="ARBA" id="ARBA00022679"/>
    </source>
</evidence>
<dbReference type="PROSITE" id="PS00380">
    <property type="entry name" value="RHODANESE_1"/>
    <property type="match status" value="1"/>
</dbReference>
<keyword evidence="6" id="KW-1185">Reference proteome</keyword>
<dbReference type="GO" id="GO:0004792">
    <property type="term" value="F:thiosulfate-cyanide sulfurtransferase activity"/>
    <property type="evidence" value="ECO:0007669"/>
    <property type="project" value="InterPro"/>
</dbReference>
<proteinExistence type="predicted"/>
<evidence type="ECO:0000259" key="4">
    <source>
        <dbReference type="PROSITE" id="PS50206"/>
    </source>
</evidence>
<feature type="region of interest" description="Disordered" evidence="3">
    <location>
        <begin position="398"/>
        <end position="421"/>
    </location>
</feature>
<evidence type="ECO:0000256" key="3">
    <source>
        <dbReference type="SAM" id="MobiDB-lite"/>
    </source>
</evidence>
<dbReference type="GO" id="GO:0005739">
    <property type="term" value="C:mitochondrion"/>
    <property type="evidence" value="ECO:0007669"/>
    <property type="project" value="TreeGrafter"/>
</dbReference>
<evidence type="ECO:0000256" key="2">
    <source>
        <dbReference type="ARBA" id="ARBA00022737"/>
    </source>
</evidence>
<feature type="compositionally biased region" description="Basic and acidic residues" evidence="3">
    <location>
        <begin position="399"/>
        <end position="409"/>
    </location>
</feature>
<gene>
    <name evidence="5" type="ORF">Naga_100330g5</name>
</gene>
<dbReference type="PANTHER" id="PTHR11364">
    <property type="entry name" value="THIOSULFATE SULFERTANSFERASE"/>
    <property type="match status" value="1"/>
</dbReference>
<dbReference type="SUPFAM" id="SSF52821">
    <property type="entry name" value="Rhodanese/Cell cycle control phosphatase"/>
    <property type="match status" value="2"/>
</dbReference>
<dbReference type="CDD" id="cd01449">
    <property type="entry name" value="TST_Repeat_2"/>
    <property type="match status" value="1"/>
</dbReference>
<comment type="caution">
    <text evidence="5">The sequence shown here is derived from an EMBL/GenBank/DDBJ whole genome shotgun (WGS) entry which is preliminary data.</text>
</comment>
<dbReference type="EMBL" id="AZIL01001474">
    <property type="protein sequence ID" value="EWM23777.1"/>
    <property type="molecule type" value="Genomic_DNA"/>
</dbReference>
<dbReference type="PANTHER" id="PTHR11364:SF27">
    <property type="entry name" value="SULFURTRANSFERASE"/>
    <property type="match status" value="1"/>
</dbReference>
<dbReference type="AlphaFoldDB" id="W7TBX7"/>
<dbReference type="CDD" id="cd01448">
    <property type="entry name" value="TST_Repeat_1"/>
    <property type="match status" value="1"/>
</dbReference>
<sequence length="421" mass="45719">MYYNGVGTGMKRLFLHRTNGLIARLPRSPTLTPPTSPLAAMLLKCLTMTSVMWFGVTASAARPNVNIGSSRNSGHQSPPLSPLMFQSPLVTAEQVKSSLAESNKSGDSKGRSIKFLDSSWHLDKSRDAKKEFLGEHLPGAQFFDIDAISDTSSPFPHMLPSATAFSEAVSALGLENKDEIVVYTTQKCFSAARCWWTFRAFGHEKVYILQGGLPAWQAAGGKTETGPAQARPSRPPRGLVEQGGNAWLLQKQGFQAKLQADLVYSWQQVLKVVEGEEAEGQKHHWIADARGPPRFNADVDEPRPGLARGHIPGSVNVPFDRVFEEGDWTRFRRPAEVVEVFAAQGVDVRSLSKERKVITTCGSGVTAAALSFAMVLAGADVTAVPVFDASWAACTLRGRGSEGGKEHTRVGQSSMRKAVKR</sequence>
<reference evidence="5 6" key="1">
    <citation type="journal article" date="2014" name="Mol. Plant">
        <title>Chromosome Scale Genome Assembly and Transcriptome Profiling of Nannochloropsis gaditana in Nitrogen Depletion.</title>
        <authorList>
            <person name="Corteggiani Carpinelli E."/>
            <person name="Telatin A."/>
            <person name="Vitulo N."/>
            <person name="Forcato C."/>
            <person name="D'Angelo M."/>
            <person name="Schiavon R."/>
            <person name="Vezzi A."/>
            <person name="Giacometti G.M."/>
            <person name="Morosinotto T."/>
            <person name="Valle G."/>
        </authorList>
    </citation>
    <scope>NUCLEOTIDE SEQUENCE [LARGE SCALE GENOMIC DNA]</scope>
    <source>
        <strain evidence="5 6">B-31</strain>
    </source>
</reference>
<evidence type="ECO:0000313" key="6">
    <source>
        <dbReference type="Proteomes" id="UP000019335"/>
    </source>
</evidence>
<dbReference type="InterPro" id="IPR001307">
    <property type="entry name" value="Thiosulphate_STrfase_CS"/>
</dbReference>